<feature type="transmembrane region" description="Helical" evidence="5">
    <location>
        <begin position="185"/>
        <end position="205"/>
    </location>
</feature>
<dbReference type="Pfam" id="PF13664">
    <property type="entry name" value="DUF4149"/>
    <property type="match status" value="1"/>
</dbReference>
<evidence type="ECO:0000256" key="3">
    <source>
        <dbReference type="ARBA" id="ARBA00022989"/>
    </source>
</evidence>
<sequence length="212" mass="23486">MVIYADLHISAAQNPVSSVRQYRLHNPTVQAHLLTKKVIMIDPRPYHILSYGTLLGVQFYQTFVSGVVAFKALPRPQFASLQTATFPIYFSIQSAFPLLIALTVSRDAQPLGISGLLAPENRVGTLLPLATAAVSGLLNMFVLRPMTVNVMRERKHQETRDGKRNYDPAPHSKEMLALNKKFGRLHGISSLVNLICLGATIYYGATLSKRLL</sequence>
<feature type="transmembrane region" description="Helical" evidence="5">
    <location>
        <begin position="125"/>
        <end position="143"/>
    </location>
</feature>
<keyword evidence="3 5" id="KW-1133">Transmembrane helix</keyword>
<dbReference type="GeneID" id="54328652"/>
<name>A0A5M9MPM3_9EURO</name>
<dbReference type="EMBL" id="QUQM01000004">
    <property type="protein sequence ID" value="KAA8647260.1"/>
    <property type="molecule type" value="Genomic_DNA"/>
</dbReference>
<evidence type="ECO:0000256" key="5">
    <source>
        <dbReference type="SAM" id="Phobius"/>
    </source>
</evidence>
<evidence type="ECO:0000256" key="1">
    <source>
        <dbReference type="ARBA" id="ARBA00004370"/>
    </source>
</evidence>
<keyword evidence="2 5" id="KW-0812">Transmembrane</keyword>
<evidence type="ECO:0000259" key="6">
    <source>
        <dbReference type="Pfam" id="PF13664"/>
    </source>
</evidence>
<evidence type="ECO:0000256" key="2">
    <source>
        <dbReference type="ARBA" id="ARBA00022692"/>
    </source>
</evidence>
<dbReference type="VEuPathDB" id="FungiDB:EYZ11_009230"/>
<dbReference type="InterPro" id="IPR025423">
    <property type="entry name" value="TMEM205-like"/>
</dbReference>
<evidence type="ECO:0000313" key="7">
    <source>
        <dbReference type="EMBL" id="KAA8647260.1"/>
    </source>
</evidence>
<evidence type="ECO:0000313" key="8">
    <source>
        <dbReference type="Proteomes" id="UP000324241"/>
    </source>
</evidence>
<feature type="transmembrane region" description="Helical" evidence="5">
    <location>
        <begin position="48"/>
        <end position="74"/>
    </location>
</feature>
<keyword evidence="4 5" id="KW-0472">Membrane</keyword>
<reference evidence="7 8" key="1">
    <citation type="submission" date="2019-08" db="EMBL/GenBank/DDBJ databases">
        <title>The genome sequence of a newly discovered highly antifungal drug resistant Aspergillus species, Aspergillus tanneri NIH 1004.</title>
        <authorList>
            <person name="Mounaud S."/>
            <person name="Singh I."/>
            <person name="Joardar V."/>
            <person name="Pakala S."/>
            <person name="Pakala S."/>
            <person name="Venepally P."/>
            <person name="Chung J.K."/>
            <person name="Losada L."/>
            <person name="Nierman W.C."/>
        </authorList>
    </citation>
    <scope>NUCLEOTIDE SEQUENCE [LARGE SCALE GENOMIC DNA]</scope>
    <source>
        <strain evidence="7 8">NIH1004</strain>
    </source>
</reference>
<comment type="subcellular location">
    <subcellularLocation>
        <location evidence="1">Membrane</location>
    </subcellularLocation>
</comment>
<dbReference type="PANTHER" id="PTHR23241:SF106">
    <property type="entry name" value="DUF4149 DOMAIN-CONTAINING PROTEIN"/>
    <property type="match status" value="1"/>
</dbReference>
<comment type="caution">
    <text evidence="7">The sequence shown here is derived from an EMBL/GenBank/DDBJ whole genome shotgun (WGS) entry which is preliminary data.</text>
</comment>
<dbReference type="InterPro" id="IPR053009">
    <property type="entry name" value="Xanthocillin_Biosynth-Assoc"/>
</dbReference>
<gene>
    <name evidence="7" type="ORF">ATNIH1004_005950</name>
</gene>
<accession>A0A5M9MPM3</accession>
<dbReference type="RefSeq" id="XP_033426621.1">
    <property type="nucleotide sequence ID" value="XM_033570589.1"/>
</dbReference>
<dbReference type="AlphaFoldDB" id="A0A5M9MPM3"/>
<evidence type="ECO:0000256" key="4">
    <source>
        <dbReference type="ARBA" id="ARBA00023136"/>
    </source>
</evidence>
<dbReference type="PANTHER" id="PTHR23241">
    <property type="entry name" value="LATE EMBRYOGENESIS ABUNDANT PLANTS LEA-RELATED"/>
    <property type="match status" value="1"/>
</dbReference>
<dbReference type="GO" id="GO:0016020">
    <property type="term" value="C:membrane"/>
    <property type="evidence" value="ECO:0007669"/>
    <property type="project" value="UniProtKB-SubCell"/>
</dbReference>
<feature type="transmembrane region" description="Helical" evidence="5">
    <location>
        <begin position="86"/>
        <end position="105"/>
    </location>
</feature>
<dbReference type="OrthoDB" id="1641132at2759"/>
<dbReference type="Proteomes" id="UP000324241">
    <property type="component" value="Unassembled WGS sequence"/>
</dbReference>
<proteinExistence type="predicted"/>
<organism evidence="7 8">
    <name type="scientific">Aspergillus tanneri</name>
    <dbReference type="NCBI Taxonomy" id="1220188"/>
    <lineage>
        <taxon>Eukaryota</taxon>
        <taxon>Fungi</taxon>
        <taxon>Dikarya</taxon>
        <taxon>Ascomycota</taxon>
        <taxon>Pezizomycotina</taxon>
        <taxon>Eurotiomycetes</taxon>
        <taxon>Eurotiomycetidae</taxon>
        <taxon>Eurotiales</taxon>
        <taxon>Aspergillaceae</taxon>
        <taxon>Aspergillus</taxon>
        <taxon>Aspergillus subgen. Circumdati</taxon>
    </lineage>
</organism>
<feature type="domain" description="TMEM205-like" evidence="6">
    <location>
        <begin position="49"/>
        <end position="156"/>
    </location>
</feature>
<protein>
    <recommendedName>
        <fullName evidence="6">TMEM205-like domain-containing protein</fullName>
    </recommendedName>
</protein>